<evidence type="ECO:0000256" key="1">
    <source>
        <dbReference type="SAM" id="MobiDB-lite"/>
    </source>
</evidence>
<keyword evidence="2" id="KW-0812">Transmembrane</keyword>
<name>A0AA39IGR4_9BILA</name>
<proteinExistence type="predicted"/>
<keyword evidence="2" id="KW-0472">Membrane</keyword>
<evidence type="ECO:0000313" key="4">
    <source>
        <dbReference type="Proteomes" id="UP001175271"/>
    </source>
</evidence>
<keyword evidence="2" id="KW-1133">Transmembrane helix</keyword>
<comment type="caution">
    <text evidence="3">The sequence shown here is derived from an EMBL/GenBank/DDBJ whole genome shotgun (WGS) entry which is preliminary data.</text>
</comment>
<dbReference type="EMBL" id="JAUCMV010000001">
    <property type="protein sequence ID" value="KAK0424060.1"/>
    <property type="molecule type" value="Genomic_DNA"/>
</dbReference>
<sequence>MPSAKEAPMPTPSVFCGCCRSPKKFEDKAERTPPDVTQEPIQTTITASSTRPPVTVTPIPQIVVTSPPSFRSSPKKLSDFCDEKSPRDVFATARSSTDTTEYQSMAELVRGIRREAGVPETPRVVDEDKAAVQLNVENLTRVIEPDPSPSTSSAPPAASPNNTSLAVTIENHPEVPLTVSRHRSLRSVLSEMPQLIVYYVGFVYLWCISSMYQFLHSLEPLFKEQ</sequence>
<evidence type="ECO:0000256" key="2">
    <source>
        <dbReference type="SAM" id="Phobius"/>
    </source>
</evidence>
<feature type="region of interest" description="Disordered" evidence="1">
    <location>
        <begin position="25"/>
        <end position="56"/>
    </location>
</feature>
<feature type="compositionally biased region" description="Low complexity" evidence="1">
    <location>
        <begin position="149"/>
        <end position="163"/>
    </location>
</feature>
<dbReference type="Proteomes" id="UP001175271">
    <property type="component" value="Unassembled WGS sequence"/>
</dbReference>
<accession>A0AA39IGR4</accession>
<evidence type="ECO:0000313" key="3">
    <source>
        <dbReference type="EMBL" id="KAK0424060.1"/>
    </source>
</evidence>
<feature type="region of interest" description="Disordered" evidence="1">
    <location>
        <begin position="142"/>
        <end position="163"/>
    </location>
</feature>
<feature type="transmembrane region" description="Helical" evidence="2">
    <location>
        <begin position="195"/>
        <end position="215"/>
    </location>
</feature>
<dbReference type="AlphaFoldDB" id="A0AA39IGR4"/>
<organism evidence="3 4">
    <name type="scientific">Steinernema hermaphroditum</name>
    <dbReference type="NCBI Taxonomy" id="289476"/>
    <lineage>
        <taxon>Eukaryota</taxon>
        <taxon>Metazoa</taxon>
        <taxon>Ecdysozoa</taxon>
        <taxon>Nematoda</taxon>
        <taxon>Chromadorea</taxon>
        <taxon>Rhabditida</taxon>
        <taxon>Tylenchina</taxon>
        <taxon>Panagrolaimomorpha</taxon>
        <taxon>Strongyloidoidea</taxon>
        <taxon>Steinernematidae</taxon>
        <taxon>Steinernema</taxon>
    </lineage>
</organism>
<dbReference type="PROSITE" id="PS51257">
    <property type="entry name" value="PROKAR_LIPOPROTEIN"/>
    <property type="match status" value="1"/>
</dbReference>
<protein>
    <submittedName>
        <fullName evidence="3">Uncharacterized protein</fullName>
    </submittedName>
</protein>
<reference evidence="3" key="1">
    <citation type="submission" date="2023-06" db="EMBL/GenBank/DDBJ databases">
        <title>Genomic analysis of the entomopathogenic nematode Steinernema hermaphroditum.</title>
        <authorList>
            <person name="Schwarz E.M."/>
            <person name="Heppert J.K."/>
            <person name="Baniya A."/>
            <person name="Schwartz H.T."/>
            <person name="Tan C.-H."/>
            <person name="Antoshechkin I."/>
            <person name="Sternberg P.W."/>
            <person name="Goodrich-Blair H."/>
            <person name="Dillman A.R."/>
        </authorList>
    </citation>
    <scope>NUCLEOTIDE SEQUENCE</scope>
    <source>
        <strain evidence="3">PS9179</strain>
        <tissue evidence="3">Whole animal</tissue>
    </source>
</reference>
<gene>
    <name evidence="3" type="ORF">QR680_008478</name>
</gene>
<keyword evidence="4" id="KW-1185">Reference proteome</keyword>